<evidence type="ECO:0000313" key="2">
    <source>
        <dbReference type="Proteomes" id="UP000591735"/>
    </source>
</evidence>
<sequence>MERVIMDNNGSRLYTCRRDISSRLDGVLGAGVASWLRLHSKTRYLIRIIPA</sequence>
<organism evidence="1 2">
    <name type="scientific">Marinobacter oulmenensis</name>
    <dbReference type="NCBI Taxonomy" id="643747"/>
    <lineage>
        <taxon>Bacteria</taxon>
        <taxon>Pseudomonadati</taxon>
        <taxon>Pseudomonadota</taxon>
        <taxon>Gammaproteobacteria</taxon>
        <taxon>Pseudomonadales</taxon>
        <taxon>Marinobacteraceae</taxon>
        <taxon>Marinobacter</taxon>
    </lineage>
</organism>
<keyword evidence="2" id="KW-1185">Reference proteome</keyword>
<comment type="caution">
    <text evidence="1">The sequence shown here is derived from an EMBL/GenBank/DDBJ whole genome shotgun (WGS) entry which is preliminary data.</text>
</comment>
<dbReference type="AlphaFoldDB" id="A0A840UNL7"/>
<name>A0A840UNL7_9GAMM</name>
<reference evidence="1 2" key="1">
    <citation type="submission" date="2020-08" db="EMBL/GenBank/DDBJ databases">
        <title>Genomic Encyclopedia of Type Strains, Phase IV (KMG-IV): sequencing the most valuable type-strain genomes for metagenomic binning, comparative biology and taxonomic classification.</title>
        <authorList>
            <person name="Goeker M."/>
        </authorList>
    </citation>
    <scope>NUCLEOTIDE SEQUENCE [LARGE SCALE GENOMIC DNA]</scope>
    <source>
        <strain evidence="1 2">DSM 22359</strain>
    </source>
</reference>
<gene>
    <name evidence="1" type="ORF">HNR38_002723</name>
</gene>
<dbReference type="Proteomes" id="UP000591735">
    <property type="component" value="Unassembled WGS sequence"/>
</dbReference>
<accession>A0A840UNL7</accession>
<protein>
    <submittedName>
        <fullName evidence="1">Uncharacterized protein</fullName>
    </submittedName>
</protein>
<dbReference type="EMBL" id="JACHFE010000007">
    <property type="protein sequence ID" value="MBB5322228.1"/>
    <property type="molecule type" value="Genomic_DNA"/>
</dbReference>
<proteinExistence type="predicted"/>
<evidence type="ECO:0000313" key="1">
    <source>
        <dbReference type="EMBL" id="MBB5322228.1"/>
    </source>
</evidence>